<dbReference type="GO" id="GO:0016020">
    <property type="term" value="C:membrane"/>
    <property type="evidence" value="ECO:0007669"/>
    <property type="project" value="InterPro"/>
</dbReference>
<dbReference type="Pfam" id="PF04464">
    <property type="entry name" value="Glyphos_transf"/>
    <property type="match status" value="1"/>
</dbReference>
<protein>
    <recommendedName>
        <fullName evidence="4">CDP-glycerol--glycerophosphate glycerophosphotransferase</fullName>
    </recommendedName>
</protein>
<sequence length="417" mass="47789">VIFNKSLSLIFLLYIKSFLYVSVPLLLFFFLCSLVSLRNFIKYRKTLNSELPKNVADYKPKFALYFSAPRGSEFHIAMWIKYIEKLNGKFIIILREAFNYESISAMTRSPVIVCKTMSTLDQCIPESLTTIFYVNNGSKNTHMVRFNHLTHVQLLHGDSDKAPSFNPVTAMYDKILVAGQLGVDRYKKNGVFIPLDKFEIVGRPQLEKIKQISNQKKGPITTVLYAPTWLGYNADSAYSSILKSEAIVRGLLERDNTRVVIKLHPYLYKNKETNIIADNLREILERENEKGILNHIFIDKLDVNIDLYDCFNMCDALISDVSSVVSDFLFSEKPICVTDMKNEKDNMSVTFPISTVSYVLDSNMSNLANVIDELTIHDTKRVERTNFKEYVLGNFPNESYSDVFTNTANKIINKSQV</sequence>
<keyword evidence="3" id="KW-1185">Reference proteome</keyword>
<dbReference type="EMBL" id="PYMA01000002">
    <property type="protein sequence ID" value="PSW20989.1"/>
    <property type="molecule type" value="Genomic_DNA"/>
</dbReference>
<keyword evidence="1" id="KW-0812">Transmembrane</keyword>
<dbReference type="InterPro" id="IPR007554">
    <property type="entry name" value="Glycerophosphate_synth"/>
</dbReference>
<comment type="caution">
    <text evidence="2">The sequence shown here is derived from an EMBL/GenBank/DDBJ whole genome shotgun (WGS) entry which is preliminary data.</text>
</comment>
<evidence type="ECO:0008006" key="4">
    <source>
        <dbReference type="Google" id="ProtNLM"/>
    </source>
</evidence>
<keyword evidence="1" id="KW-1133">Transmembrane helix</keyword>
<feature type="non-terminal residue" evidence="2">
    <location>
        <position position="1"/>
    </location>
</feature>
<organism evidence="2 3">
    <name type="scientific">Photobacterium sanctipauli</name>
    <dbReference type="NCBI Taxonomy" id="1342794"/>
    <lineage>
        <taxon>Bacteria</taxon>
        <taxon>Pseudomonadati</taxon>
        <taxon>Pseudomonadota</taxon>
        <taxon>Gammaproteobacteria</taxon>
        <taxon>Vibrionales</taxon>
        <taxon>Vibrionaceae</taxon>
        <taxon>Photobacterium</taxon>
    </lineage>
</organism>
<dbReference type="GO" id="GO:0047355">
    <property type="term" value="F:CDP-glycerol glycerophosphotransferase activity"/>
    <property type="evidence" value="ECO:0007669"/>
    <property type="project" value="InterPro"/>
</dbReference>
<dbReference type="RefSeq" id="WP_211318300.1">
    <property type="nucleotide sequence ID" value="NZ_PYMA01000002.1"/>
</dbReference>
<name>A0A2T3NXR9_9GAMM</name>
<gene>
    <name evidence="2" type="ORF">C9I98_03270</name>
</gene>
<keyword evidence="1" id="KW-0472">Membrane</keyword>
<reference evidence="2 3" key="1">
    <citation type="submission" date="2018-01" db="EMBL/GenBank/DDBJ databases">
        <title>Whole genome sequencing of Histamine producing bacteria.</title>
        <authorList>
            <person name="Butler K."/>
        </authorList>
    </citation>
    <scope>NUCLEOTIDE SEQUENCE [LARGE SCALE GENOMIC DNA]</scope>
    <source>
        <strain evidence="2 3">DSM 100436</strain>
    </source>
</reference>
<feature type="transmembrane region" description="Helical" evidence="1">
    <location>
        <begin position="17"/>
        <end position="37"/>
    </location>
</feature>
<dbReference type="Gene3D" id="3.40.50.12580">
    <property type="match status" value="1"/>
</dbReference>
<evidence type="ECO:0000256" key="1">
    <source>
        <dbReference type="SAM" id="Phobius"/>
    </source>
</evidence>
<dbReference type="AlphaFoldDB" id="A0A2T3NXR9"/>
<evidence type="ECO:0000313" key="3">
    <source>
        <dbReference type="Proteomes" id="UP000241771"/>
    </source>
</evidence>
<dbReference type="InterPro" id="IPR043148">
    <property type="entry name" value="TagF_C"/>
</dbReference>
<dbReference type="Proteomes" id="UP000241771">
    <property type="component" value="Unassembled WGS sequence"/>
</dbReference>
<proteinExistence type="predicted"/>
<accession>A0A2T3NXR9</accession>
<evidence type="ECO:0000313" key="2">
    <source>
        <dbReference type="EMBL" id="PSW20989.1"/>
    </source>
</evidence>